<dbReference type="InterPro" id="IPR004838">
    <property type="entry name" value="NHTrfase_class1_PyrdxlP-BS"/>
</dbReference>
<evidence type="ECO:0000313" key="6">
    <source>
        <dbReference type="EMBL" id="QNN67387.1"/>
    </source>
</evidence>
<dbReference type="Gene3D" id="3.90.1150.10">
    <property type="entry name" value="Aspartate Aminotransferase, domain 1"/>
    <property type="match status" value="1"/>
</dbReference>
<accession>A0A7G9SHR2</accession>
<dbReference type="GO" id="GO:0008483">
    <property type="term" value="F:transaminase activity"/>
    <property type="evidence" value="ECO:0007669"/>
    <property type="project" value="UniProtKB-KW"/>
</dbReference>
<sequence>MDEEFYRIRRLPPYVFAEVNAMKAAARARGEDIVDLGMGNPDGAPPAHVIAKLAEVAAKPTAHRYSASKGIPGLRKAQAAYYQRRFGVTVDPDSEVIVTLGSKEGLANLAQAITAPGDVVLAPNPSYPIHTFGFIIAGAAIRSIPAAPGDDFFARLDMAMRYTVPRPKVLVVGYPSNPTAYVADLPFYERLIAFAREHELIVISDLAYAEIYFGDTPTPSILQVEGAKDVAVEFTSMSKTYSMAGWRMGFAVGNARLIGALTRVKSYLDYGAFTPVQAAACAALNGPQDIIDHNRALYKKRRDVLVESFGRAGWDIPVPQASMFAWAPIPEQFRALGSMEFAKRLLTEAHVAVAPGVGFGEEGEGYVRLALVENEQRLRQAARGVKKVLSSQA</sequence>
<keyword evidence="3 4" id="KW-0808">Transferase</keyword>
<protein>
    <recommendedName>
        <fullName evidence="4">Aminotransferase</fullName>
        <ecNumber evidence="4">2.6.1.-</ecNumber>
    </recommendedName>
</protein>
<organism evidence="6 7">
    <name type="scientific">Sphingomonas lutea</name>
    <dbReference type="NCBI Taxonomy" id="1045317"/>
    <lineage>
        <taxon>Bacteria</taxon>
        <taxon>Pseudomonadati</taxon>
        <taxon>Pseudomonadota</taxon>
        <taxon>Alphaproteobacteria</taxon>
        <taxon>Sphingomonadales</taxon>
        <taxon>Sphingomonadaceae</taxon>
        <taxon>Sphingomonas</taxon>
    </lineage>
</organism>
<dbReference type="EC" id="2.6.1.-" evidence="4"/>
<dbReference type="InterPro" id="IPR015421">
    <property type="entry name" value="PyrdxlP-dep_Trfase_major"/>
</dbReference>
<keyword evidence="7" id="KW-1185">Reference proteome</keyword>
<evidence type="ECO:0000259" key="5">
    <source>
        <dbReference type="Pfam" id="PF00155"/>
    </source>
</evidence>
<dbReference type="PROSITE" id="PS00105">
    <property type="entry name" value="AA_TRANSFER_CLASS_1"/>
    <property type="match status" value="1"/>
</dbReference>
<evidence type="ECO:0000256" key="2">
    <source>
        <dbReference type="ARBA" id="ARBA00022576"/>
    </source>
</evidence>
<dbReference type="CDD" id="cd00609">
    <property type="entry name" value="AAT_like"/>
    <property type="match status" value="1"/>
</dbReference>
<dbReference type="Pfam" id="PF00155">
    <property type="entry name" value="Aminotran_1_2"/>
    <property type="match status" value="1"/>
</dbReference>
<dbReference type="Gene3D" id="3.40.640.10">
    <property type="entry name" value="Type I PLP-dependent aspartate aminotransferase-like (Major domain)"/>
    <property type="match status" value="1"/>
</dbReference>
<dbReference type="PANTHER" id="PTHR42832">
    <property type="entry name" value="AMINO ACID AMINOTRANSFERASE"/>
    <property type="match status" value="1"/>
</dbReference>
<dbReference type="Proteomes" id="UP000515971">
    <property type="component" value="Chromosome"/>
</dbReference>
<reference evidence="6 7" key="1">
    <citation type="submission" date="2020-08" db="EMBL/GenBank/DDBJ databases">
        <title>Genome sequence of Sphingomonas lutea KCTC 23642T.</title>
        <authorList>
            <person name="Hyun D.-W."/>
            <person name="Bae J.-W."/>
        </authorList>
    </citation>
    <scope>NUCLEOTIDE SEQUENCE [LARGE SCALE GENOMIC DNA]</scope>
    <source>
        <strain evidence="6 7">KCTC 23642</strain>
    </source>
</reference>
<evidence type="ECO:0000256" key="1">
    <source>
        <dbReference type="ARBA" id="ARBA00001933"/>
    </source>
</evidence>
<gene>
    <name evidence="6" type="ORF">H9L13_12485</name>
</gene>
<dbReference type="PANTHER" id="PTHR42832:SF1">
    <property type="entry name" value="GLUTAMATE-PYRUVATE AMINOTRANSFERASE ALAC"/>
    <property type="match status" value="1"/>
</dbReference>
<dbReference type="EMBL" id="CP060718">
    <property type="protein sequence ID" value="QNN67387.1"/>
    <property type="molecule type" value="Genomic_DNA"/>
</dbReference>
<dbReference type="InterPro" id="IPR050881">
    <property type="entry name" value="LL-DAP_aminotransferase"/>
</dbReference>
<dbReference type="InterPro" id="IPR015422">
    <property type="entry name" value="PyrdxlP-dep_Trfase_small"/>
</dbReference>
<dbReference type="RefSeq" id="WP_187537976.1">
    <property type="nucleotide sequence ID" value="NZ_BAABJT010000001.1"/>
</dbReference>
<dbReference type="NCBIfam" id="NF006604">
    <property type="entry name" value="PRK09148.1"/>
    <property type="match status" value="1"/>
</dbReference>
<dbReference type="KEGG" id="slut:H9L13_12485"/>
<keyword evidence="2 4" id="KW-0032">Aminotransferase</keyword>
<dbReference type="InterPro" id="IPR004839">
    <property type="entry name" value="Aminotransferase_I/II_large"/>
</dbReference>
<dbReference type="InterPro" id="IPR015424">
    <property type="entry name" value="PyrdxlP-dep_Trfase"/>
</dbReference>
<evidence type="ECO:0000313" key="7">
    <source>
        <dbReference type="Proteomes" id="UP000515971"/>
    </source>
</evidence>
<comment type="similarity">
    <text evidence="4">Belongs to the class-I pyridoxal-phosphate-dependent aminotransferase family.</text>
</comment>
<dbReference type="SUPFAM" id="SSF53383">
    <property type="entry name" value="PLP-dependent transferases"/>
    <property type="match status" value="1"/>
</dbReference>
<dbReference type="AlphaFoldDB" id="A0A7G9SHR2"/>
<feature type="domain" description="Aminotransferase class I/classII large" evidence="5">
    <location>
        <begin position="32"/>
        <end position="382"/>
    </location>
</feature>
<comment type="cofactor">
    <cofactor evidence="1 4">
        <name>pyridoxal 5'-phosphate</name>
        <dbReference type="ChEBI" id="CHEBI:597326"/>
    </cofactor>
</comment>
<name>A0A7G9SHR2_9SPHN</name>
<evidence type="ECO:0000256" key="3">
    <source>
        <dbReference type="ARBA" id="ARBA00022679"/>
    </source>
</evidence>
<dbReference type="GO" id="GO:0030170">
    <property type="term" value="F:pyridoxal phosphate binding"/>
    <property type="evidence" value="ECO:0007669"/>
    <property type="project" value="InterPro"/>
</dbReference>
<evidence type="ECO:0000256" key="4">
    <source>
        <dbReference type="RuleBase" id="RU000481"/>
    </source>
</evidence>
<proteinExistence type="inferred from homology"/>